<evidence type="ECO:0000313" key="3">
    <source>
        <dbReference type="Proteomes" id="UP000385207"/>
    </source>
</evidence>
<dbReference type="AlphaFoldDB" id="A0A5E6VFI0"/>
<protein>
    <submittedName>
        <fullName evidence="2">Uncharacterized protein</fullName>
    </submittedName>
</protein>
<evidence type="ECO:0000313" key="2">
    <source>
        <dbReference type="EMBL" id="VVO65988.1"/>
    </source>
</evidence>
<accession>A0A5E6VFI0</accession>
<dbReference type="EMBL" id="CABVII010000003">
    <property type="protein sequence ID" value="VVO65988.1"/>
    <property type="molecule type" value="Genomic_DNA"/>
</dbReference>
<feature type="region of interest" description="Disordered" evidence="1">
    <location>
        <begin position="1"/>
        <end position="87"/>
    </location>
</feature>
<name>A0A5E6VFI0_PSEFL</name>
<organism evidence="2 3">
    <name type="scientific">Pseudomonas fluorescens</name>
    <dbReference type="NCBI Taxonomy" id="294"/>
    <lineage>
        <taxon>Bacteria</taxon>
        <taxon>Pseudomonadati</taxon>
        <taxon>Pseudomonadota</taxon>
        <taxon>Gammaproteobacteria</taxon>
        <taxon>Pseudomonadales</taxon>
        <taxon>Pseudomonadaceae</taxon>
        <taxon>Pseudomonas</taxon>
    </lineage>
</organism>
<dbReference type="RefSeq" id="WP_150747239.1">
    <property type="nucleotide sequence ID" value="NZ_CABVHE010000045.1"/>
</dbReference>
<dbReference type="Proteomes" id="UP000385207">
    <property type="component" value="Unassembled WGS sequence"/>
</dbReference>
<feature type="compositionally biased region" description="Gly residues" evidence="1">
    <location>
        <begin position="70"/>
        <end position="87"/>
    </location>
</feature>
<evidence type="ECO:0000256" key="1">
    <source>
        <dbReference type="SAM" id="MobiDB-lite"/>
    </source>
</evidence>
<gene>
    <name evidence="2" type="ORF">PS862_01080</name>
</gene>
<reference evidence="2 3" key="1">
    <citation type="submission" date="2019-09" db="EMBL/GenBank/DDBJ databases">
        <authorList>
            <person name="Chandra G."/>
            <person name="Truman W A."/>
        </authorList>
    </citation>
    <scope>NUCLEOTIDE SEQUENCE [LARGE SCALE GENOMIC DNA]</scope>
    <source>
        <strain evidence="2">PS862</strain>
    </source>
</reference>
<proteinExistence type="predicted"/>
<sequence>MSKKMEDQPTTCYFPEAETTLEITPDPDVSPEINTDAPAQDPVAPGTSNRRANFAAPESADGVGRKRSTGGVGGSGGIDSLGGGRLP</sequence>